<reference evidence="6 7" key="1">
    <citation type="submission" date="2006-03" db="EMBL/GenBank/DDBJ databases">
        <title>Complete sequence of Methylobacillus flagellatus KT.</title>
        <authorList>
            <consortium name="US DOE Joint Genome Institute"/>
            <person name="Copeland A."/>
            <person name="Lucas S."/>
            <person name="Lapidus A."/>
            <person name="Barry K."/>
            <person name="Detter J.C."/>
            <person name="Glavina del Rio T."/>
            <person name="Hammon N."/>
            <person name="Israni S."/>
            <person name="Dalin E."/>
            <person name="Tice H."/>
            <person name="Pitluck S."/>
            <person name="Brettin T."/>
            <person name="Bruce D."/>
            <person name="Han C."/>
            <person name="Tapia R."/>
            <person name="Saunders E."/>
            <person name="Gilna P."/>
            <person name="Schmutz J."/>
            <person name="Larimer F."/>
            <person name="Land M."/>
            <person name="Kyrpides N."/>
            <person name="Anderson I."/>
            <person name="Richardson P."/>
        </authorList>
    </citation>
    <scope>NUCLEOTIDE SEQUENCE [LARGE SCALE GENOMIC DNA]</scope>
    <source>
        <strain evidence="7">KT / ATCC 51484 / DSM 6875</strain>
    </source>
</reference>
<organism evidence="6 7">
    <name type="scientific">Methylobacillus flagellatus (strain ATCC 51484 / DSM 6875 / VKM B-1610 / KT)</name>
    <dbReference type="NCBI Taxonomy" id="265072"/>
    <lineage>
        <taxon>Bacteria</taxon>
        <taxon>Pseudomonadati</taxon>
        <taxon>Pseudomonadota</taxon>
        <taxon>Betaproteobacteria</taxon>
        <taxon>Nitrosomonadales</taxon>
        <taxon>Methylophilaceae</taxon>
        <taxon>Methylobacillus</taxon>
    </lineage>
</organism>
<evidence type="ECO:0000256" key="5">
    <source>
        <dbReference type="SAM" id="Phobius"/>
    </source>
</evidence>
<protein>
    <submittedName>
        <fullName evidence="6">Zinc/iron permease</fullName>
    </submittedName>
</protein>
<sequence>MLLLSICIATLLGGVASVLISSIVSLTVLARVADKMVAFAVGILLTFTLTDILPEAIESGLSPDDTGWILLAGILAFFLLEKMALWRHDHRQAHGADHETAIDQKVSMIVIGDGLHNFVDGMLIAAAFLTDPALGWTMAVTVMLHEIPQEVSDFMVLLNAGLSKSRALLLNALSGAAMVLGGFLGWLSLDTMQTAIPVILIVAASSFIYIAVADLVPELQRKRSLRDGAIQVALILGGVAVSLAAQHLHHH</sequence>
<dbReference type="GO" id="GO:0016020">
    <property type="term" value="C:membrane"/>
    <property type="evidence" value="ECO:0007669"/>
    <property type="project" value="UniProtKB-SubCell"/>
</dbReference>
<keyword evidence="2 5" id="KW-0812">Transmembrane</keyword>
<dbReference type="PANTHER" id="PTHR16950:SF16">
    <property type="entry name" value="ZINC TRANSPORTER ZIP13"/>
    <property type="match status" value="1"/>
</dbReference>
<dbReference type="HOGENOM" id="CLU_015114_0_5_4"/>
<name>Q1H3G2_METFK</name>
<dbReference type="EMBL" id="CP000284">
    <property type="protein sequence ID" value="ABE48975.1"/>
    <property type="molecule type" value="Genomic_DNA"/>
</dbReference>
<evidence type="ECO:0000313" key="6">
    <source>
        <dbReference type="EMBL" id="ABE48975.1"/>
    </source>
</evidence>
<feature type="transmembrane region" description="Helical" evidence="5">
    <location>
        <begin position="228"/>
        <end position="248"/>
    </location>
</feature>
<dbReference type="PANTHER" id="PTHR16950">
    <property type="entry name" value="ZINC TRANSPORTER SLC39A7 HISTIDINE-RICH MEMBRANE PROTEIN KE4"/>
    <property type="match status" value="1"/>
</dbReference>
<dbReference type="Pfam" id="PF02535">
    <property type="entry name" value="Zip"/>
    <property type="match status" value="1"/>
</dbReference>
<dbReference type="RefSeq" id="WP_011479072.1">
    <property type="nucleotide sequence ID" value="NC_007947.1"/>
</dbReference>
<evidence type="ECO:0000256" key="3">
    <source>
        <dbReference type="ARBA" id="ARBA00022989"/>
    </source>
</evidence>
<feature type="transmembrane region" description="Helical" evidence="5">
    <location>
        <begin position="66"/>
        <end position="85"/>
    </location>
</feature>
<keyword evidence="3 5" id="KW-1133">Transmembrane helix</keyword>
<feature type="transmembrane region" description="Helical" evidence="5">
    <location>
        <begin position="168"/>
        <end position="189"/>
    </location>
</feature>
<dbReference type="OrthoDB" id="9806593at2"/>
<dbReference type="GO" id="GO:0046873">
    <property type="term" value="F:metal ion transmembrane transporter activity"/>
    <property type="evidence" value="ECO:0007669"/>
    <property type="project" value="InterPro"/>
</dbReference>
<dbReference type="AlphaFoldDB" id="Q1H3G2"/>
<dbReference type="eggNOG" id="COG0428">
    <property type="taxonomic scope" value="Bacteria"/>
</dbReference>
<gene>
    <name evidence="6" type="ordered locus">Mfla_0707</name>
</gene>
<dbReference type="InterPro" id="IPR027469">
    <property type="entry name" value="Cation_efflux_TMD_sf"/>
</dbReference>
<dbReference type="InterPro" id="IPR003689">
    <property type="entry name" value="ZIP"/>
</dbReference>
<accession>Q1H3G2</accession>
<dbReference type="KEGG" id="mfa:Mfla_0707"/>
<dbReference type="STRING" id="265072.Mfla_0707"/>
<comment type="subcellular location">
    <subcellularLocation>
        <location evidence="1">Membrane</location>
        <topology evidence="1">Multi-pass membrane protein</topology>
    </subcellularLocation>
</comment>
<keyword evidence="4 5" id="KW-0472">Membrane</keyword>
<proteinExistence type="predicted"/>
<feature type="transmembrane region" description="Helical" evidence="5">
    <location>
        <begin position="36"/>
        <end position="54"/>
    </location>
</feature>
<dbReference type="SUPFAM" id="SSF161111">
    <property type="entry name" value="Cation efflux protein transmembrane domain-like"/>
    <property type="match status" value="1"/>
</dbReference>
<dbReference type="Proteomes" id="UP000002440">
    <property type="component" value="Chromosome"/>
</dbReference>
<evidence type="ECO:0000256" key="4">
    <source>
        <dbReference type="ARBA" id="ARBA00023136"/>
    </source>
</evidence>
<feature type="transmembrane region" description="Helical" evidence="5">
    <location>
        <begin position="6"/>
        <end position="29"/>
    </location>
</feature>
<evidence type="ECO:0000256" key="1">
    <source>
        <dbReference type="ARBA" id="ARBA00004141"/>
    </source>
</evidence>
<keyword evidence="7" id="KW-1185">Reference proteome</keyword>
<evidence type="ECO:0000256" key="2">
    <source>
        <dbReference type="ARBA" id="ARBA00022692"/>
    </source>
</evidence>
<feature type="transmembrane region" description="Helical" evidence="5">
    <location>
        <begin position="195"/>
        <end position="216"/>
    </location>
</feature>
<evidence type="ECO:0000313" key="7">
    <source>
        <dbReference type="Proteomes" id="UP000002440"/>
    </source>
</evidence>